<dbReference type="RefSeq" id="WP_025748131.1">
    <property type="nucleotide sequence ID" value="NZ_FOXR01000039.1"/>
</dbReference>
<dbReference type="AlphaFoldDB" id="A0A1I5Y871"/>
<comment type="function">
    <text evidence="5">Modulates RecA activity.</text>
</comment>
<evidence type="ECO:0000313" key="10">
    <source>
        <dbReference type="Proteomes" id="UP000198577"/>
    </source>
</evidence>
<evidence type="ECO:0000259" key="7">
    <source>
        <dbReference type="Pfam" id="PF21981"/>
    </source>
</evidence>
<feature type="domain" description="RecX third three-helical" evidence="7">
    <location>
        <begin position="111"/>
        <end position="156"/>
    </location>
</feature>
<dbReference type="Pfam" id="PF21981">
    <property type="entry name" value="RecX_HTH3"/>
    <property type="match status" value="1"/>
</dbReference>
<evidence type="ECO:0000256" key="4">
    <source>
        <dbReference type="ARBA" id="ARBA00022490"/>
    </source>
</evidence>
<evidence type="ECO:0000259" key="8">
    <source>
        <dbReference type="Pfam" id="PF21982"/>
    </source>
</evidence>
<comment type="similarity">
    <text evidence="2 5">Belongs to the RecX family.</text>
</comment>
<evidence type="ECO:0000313" key="9">
    <source>
        <dbReference type="EMBL" id="SFQ40399.1"/>
    </source>
</evidence>
<name>A0A1I5Y871_9FIRM</name>
<evidence type="ECO:0000256" key="2">
    <source>
        <dbReference type="ARBA" id="ARBA00009695"/>
    </source>
</evidence>
<proteinExistence type="inferred from homology"/>
<dbReference type="Gene3D" id="1.10.10.10">
    <property type="entry name" value="Winged helix-like DNA-binding domain superfamily/Winged helix DNA-binding domain"/>
    <property type="match status" value="3"/>
</dbReference>
<dbReference type="InterPro" id="IPR036388">
    <property type="entry name" value="WH-like_DNA-bd_sf"/>
</dbReference>
<reference evidence="9 10" key="1">
    <citation type="submission" date="2016-10" db="EMBL/GenBank/DDBJ databases">
        <authorList>
            <person name="de Groot N.N."/>
        </authorList>
    </citation>
    <scope>NUCLEOTIDE SEQUENCE [LARGE SCALE GENOMIC DNA]</scope>
    <source>
        <strain evidence="9 10">DSM 20678</strain>
    </source>
</reference>
<evidence type="ECO:0000256" key="3">
    <source>
        <dbReference type="ARBA" id="ARBA00018111"/>
    </source>
</evidence>
<dbReference type="PANTHER" id="PTHR33602:SF1">
    <property type="entry name" value="REGULATORY PROTEIN RECX FAMILY PROTEIN"/>
    <property type="match status" value="1"/>
</dbReference>
<sequence length="160" mass="19122">MGPAFCPDEERKADEAYQRALRYLGFRSRTQKEVEEYLRRKGFEAEAIEKAIEKLKGYGFIDDKDFASNWVNSRMRNNPKSRAAMALELRQKGVDAEIIDEVMELVPREQEEAVANRLAQKYYERYREVDERERMYKTAQALARRGFDWELIERIIRRLM</sequence>
<dbReference type="OrthoDB" id="5421057at2"/>
<evidence type="ECO:0000256" key="5">
    <source>
        <dbReference type="HAMAP-Rule" id="MF_01114"/>
    </source>
</evidence>
<organism evidence="9 10">
    <name type="scientific">Caldicoprobacter faecalis</name>
    <dbReference type="NCBI Taxonomy" id="937334"/>
    <lineage>
        <taxon>Bacteria</taxon>
        <taxon>Bacillati</taxon>
        <taxon>Bacillota</taxon>
        <taxon>Clostridia</taxon>
        <taxon>Caldicoprobacterales</taxon>
        <taxon>Caldicoprobacteraceae</taxon>
        <taxon>Caldicoprobacter</taxon>
    </lineage>
</organism>
<dbReference type="Pfam" id="PF21982">
    <property type="entry name" value="RecX_HTH1"/>
    <property type="match status" value="1"/>
</dbReference>
<evidence type="ECO:0000259" key="6">
    <source>
        <dbReference type="Pfam" id="PF02631"/>
    </source>
</evidence>
<protein>
    <recommendedName>
        <fullName evidence="3 5">Regulatory protein RecX</fullName>
    </recommendedName>
</protein>
<dbReference type="InterPro" id="IPR053926">
    <property type="entry name" value="RecX_HTH_1st"/>
</dbReference>
<feature type="domain" description="RecX first three-helical" evidence="8">
    <location>
        <begin position="16"/>
        <end position="55"/>
    </location>
</feature>
<dbReference type="Proteomes" id="UP000198577">
    <property type="component" value="Unassembled WGS sequence"/>
</dbReference>
<dbReference type="STRING" id="937334.SAMN05444406_1398"/>
<accession>A0A1I5Y871</accession>
<comment type="subcellular location">
    <subcellularLocation>
        <location evidence="1 5">Cytoplasm</location>
    </subcellularLocation>
</comment>
<dbReference type="EMBL" id="FOXR01000039">
    <property type="protein sequence ID" value="SFQ40399.1"/>
    <property type="molecule type" value="Genomic_DNA"/>
</dbReference>
<dbReference type="InterPro" id="IPR053925">
    <property type="entry name" value="RecX_HTH_3rd"/>
</dbReference>
<dbReference type="GO" id="GO:0005737">
    <property type="term" value="C:cytoplasm"/>
    <property type="evidence" value="ECO:0007669"/>
    <property type="project" value="UniProtKB-SubCell"/>
</dbReference>
<dbReference type="InterPro" id="IPR053924">
    <property type="entry name" value="RecX_HTH_2nd"/>
</dbReference>
<dbReference type="GO" id="GO:0006282">
    <property type="term" value="P:regulation of DNA repair"/>
    <property type="evidence" value="ECO:0007669"/>
    <property type="project" value="UniProtKB-UniRule"/>
</dbReference>
<keyword evidence="10" id="KW-1185">Reference proteome</keyword>
<dbReference type="InterPro" id="IPR003783">
    <property type="entry name" value="Regulatory_RecX"/>
</dbReference>
<dbReference type="PANTHER" id="PTHR33602">
    <property type="entry name" value="REGULATORY PROTEIN RECX FAMILY PROTEIN"/>
    <property type="match status" value="1"/>
</dbReference>
<evidence type="ECO:0000256" key="1">
    <source>
        <dbReference type="ARBA" id="ARBA00004496"/>
    </source>
</evidence>
<feature type="domain" description="RecX second three-helical" evidence="6">
    <location>
        <begin position="62"/>
        <end position="103"/>
    </location>
</feature>
<keyword evidence="4 5" id="KW-0963">Cytoplasm</keyword>
<dbReference type="HAMAP" id="MF_01114">
    <property type="entry name" value="RecX"/>
    <property type="match status" value="1"/>
</dbReference>
<dbReference type="Pfam" id="PF02631">
    <property type="entry name" value="RecX_HTH2"/>
    <property type="match status" value="1"/>
</dbReference>
<gene>
    <name evidence="5" type="primary">recX</name>
    <name evidence="9" type="ORF">SAMN05444406_1398</name>
</gene>